<dbReference type="AlphaFoldDB" id="A0A108U5K5"/>
<keyword evidence="8" id="KW-1185">Reference proteome</keyword>
<dbReference type="Proteomes" id="UP000023435">
    <property type="component" value="Unassembled WGS sequence"/>
</dbReference>
<evidence type="ECO:0000256" key="6">
    <source>
        <dbReference type="SAM" id="Phobius"/>
    </source>
</evidence>
<dbReference type="EMBL" id="JAJA02000001">
    <property type="protein sequence ID" value="KWS02966.1"/>
    <property type="molecule type" value="Genomic_DNA"/>
</dbReference>
<dbReference type="OrthoDB" id="5634624at2"/>
<feature type="transmembrane region" description="Helical" evidence="6">
    <location>
        <begin position="79"/>
        <end position="100"/>
    </location>
</feature>
<comment type="subcellular location">
    <subcellularLocation>
        <location evidence="1">Membrane</location>
        <topology evidence="1">Multi-pass membrane protein</topology>
    </subcellularLocation>
</comment>
<evidence type="ECO:0000313" key="7">
    <source>
        <dbReference type="EMBL" id="KWS02966.1"/>
    </source>
</evidence>
<keyword evidence="4 6" id="KW-0472">Membrane</keyword>
<feature type="compositionally biased region" description="Basic and acidic residues" evidence="5">
    <location>
        <begin position="349"/>
        <end position="363"/>
    </location>
</feature>
<feature type="compositionally biased region" description="Polar residues" evidence="5">
    <location>
        <begin position="335"/>
        <end position="347"/>
    </location>
</feature>
<dbReference type="GO" id="GO:0030255">
    <property type="term" value="P:protein secretion by the type IV secretion system"/>
    <property type="evidence" value="ECO:0007669"/>
    <property type="project" value="InterPro"/>
</dbReference>
<feature type="transmembrane region" description="Helical" evidence="6">
    <location>
        <begin position="49"/>
        <end position="67"/>
    </location>
</feature>
<gene>
    <name evidence="7" type="ORF">AZ78_0512</name>
</gene>
<sequence length="363" mass="39525">MDALLCLHDWLNPHAQGVGDFAFFKLISEYFDHKIDQFGLRLMARMMKWVGAISLTLVTLWVMIAGYRMATGQSRDSMMGLVVSMTRIAVILSVATSMAWGGTNLHRFVTVDLDREIHSLFVGSAQSSSDAIDKNLAFMQVALSAIDAVQVPDKDPALQRKKEQALLFAGIGTASPPMAAGAMQLLFKFSIALSIGLAPLFILCLVFEQTKDLFRRWLLYTIGTLFSMSLLSVVTGWVMELMAKIAVLLWVNKALNGILGSAAEGMTTQAMFQGGIGLLMTVLIVTAPPLAAAYFQGTLGNFMSYSAFAGKDPGKDRNTDGAGLPPASKERPSDVSDNSPTRSTYNPEQIHKDEVKNSRPKSE</sequence>
<dbReference type="Pfam" id="PF04610">
    <property type="entry name" value="TrbL"/>
    <property type="match status" value="1"/>
</dbReference>
<keyword evidence="3 6" id="KW-1133">Transmembrane helix</keyword>
<organism evidence="7 8">
    <name type="scientific">Lysobacter capsici AZ78</name>
    <dbReference type="NCBI Taxonomy" id="1444315"/>
    <lineage>
        <taxon>Bacteria</taxon>
        <taxon>Pseudomonadati</taxon>
        <taxon>Pseudomonadota</taxon>
        <taxon>Gammaproteobacteria</taxon>
        <taxon>Lysobacterales</taxon>
        <taxon>Lysobacteraceae</taxon>
        <taxon>Lysobacter</taxon>
    </lineage>
</organism>
<proteinExistence type="predicted"/>
<reference evidence="7 8" key="1">
    <citation type="journal article" date="2014" name="Genome Announc.">
        <title>Draft Genome Sequence of Lysobacter capsici AZ78, a Bacterium Antagonistic to Plant-Pathogenic Oomycetes.</title>
        <authorList>
            <person name="Puopolo G."/>
            <person name="Sonego P."/>
            <person name="Engelen K."/>
            <person name="Pertot I."/>
        </authorList>
    </citation>
    <scope>NUCLEOTIDE SEQUENCE [LARGE SCALE GENOMIC DNA]</scope>
    <source>
        <strain evidence="7 8">AZ78</strain>
    </source>
</reference>
<evidence type="ECO:0000256" key="2">
    <source>
        <dbReference type="ARBA" id="ARBA00022692"/>
    </source>
</evidence>
<feature type="region of interest" description="Disordered" evidence="5">
    <location>
        <begin position="313"/>
        <end position="363"/>
    </location>
</feature>
<dbReference type="GO" id="GO:0016020">
    <property type="term" value="C:membrane"/>
    <property type="evidence" value="ECO:0007669"/>
    <property type="project" value="UniProtKB-SubCell"/>
</dbReference>
<evidence type="ECO:0000256" key="5">
    <source>
        <dbReference type="SAM" id="MobiDB-lite"/>
    </source>
</evidence>
<feature type="transmembrane region" description="Helical" evidence="6">
    <location>
        <begin position="185"/>
        <end position="206"/>
    </location>
</feature>
<accession>A0A108U5K5</accession>
<protein>
    <submittedName>
        <fullName evidence="7">Inner membrane protein of type IV secretion of T-DNA complex, VirB6</fullName>
    </submittedName>
</protein>
<dbReference type="RefSeq" id="WP_051547381.1">
    <property type="nucleotide sequence ID" value="NZ_JAJA02000001.1"/>
</dbReference>
<feature type="transmembrane region" description="Helical" evidence="6">
    <location>
        <begin position="271"/>
        <end position="295"/>
    </location>
</feature>
<evidence type="ECO:0000256" key="4">
    <source>
        <dbReference type="ARBA" id="ARBA00023136"/>
    </source>
</evidence>
<comment type="caution">
    <text evidence="7">The sequence shown here is derived from an EMBL/GenBank/DDBJ whole genome shotgun (WGS) entry which is preliminary data.</text>
</comment>
<name>A0A108U5K5_9GAMM</name>
<evidence type="ECO:0000256" key="1">
    <source>
        <dbReference type="ARBA" id="ARBA00004141"/>
    </source>
</evidence>
<evidence type="ECO:0000256" key="3">
    <source>
        <dbReference type="ARBA" id="ARBA00022989"/>
    </source>
</evidence>
<keyword evidence="2 6" id="KW-0812">Transmembrane</keyword>
<dbReference type="InterPro" id="IPR007688">
    <property type="entry name" value="Conjugal_tfr_TrbL/VirB6"/>
</dbReference>
<evidence type="ECO:0000313" key="8">
    <source>
        <dbReference type="Proteomes" id="UP000023435"/>
    </source>
</evidence>
<feature type="transmembrane region" description="Helical" evidence="6">
    <location>
        <begin position="218"/>
        <end position="251"/>
    </location>
</feature>